<dbReference type="GO" id="GO:0004751">
    <property type="term" value="F:ribose-5-phosphate isomerase activity"/>
    <property type="evidence" value="ECO:0007669"/>
    <property type="project" value="UniProtKB-EC"/>
</dbReference>
<dbReference type="EC" id="5.3.1.6" evidence="5"/>
<evidence type="ECO:0000256" key="7">
    <source>
        <dbReference type="ARBA" id="ARBA00023235"/>
    </source>
</evidence>
<dbReference type="PATRIC" id="fig|1619039.3.peg.1211"/>
<dbReference type="GO" id="GO:0019316">
    <property type="term" value="P:D-allose catabolic process"/>
    <property type="evidence" value="ECO:0007669"/>
    <property type="project" value="TreeGrafter"/>
</dbReference>
<dbReference type="Gene3D" id="3.40.1400.10">
    <property type="entry name" value="Sugar-phosphate isomerase, RpiB/LacA/LacB"/>
    <property type="match status" value="1"/>
</dbReference>
<comment type="catalytic activity">
    <reaction evidence="1">
        <text>aldehydo-D-ribose 5-phosphate = D-ribulose 5-phosphate</text>
        <dbReference type="Rhea" id="RHEA:14657"/>
        <dbReference type="ChEBI" id="CHEBI:58121"/>
        <dbReference type="ChEBI" id="CHEBI:58273"/>
        <dbReference type="EC" id="5.3.1.6"/>
    </reaction>
</comment>
<evidence type="ECO:0000256" key="9">
    <source>
        <dbReference type="PIRSR" id="PIRSR005384-1"/>
    </source>
</evidence>
<dbReference type="InterPro" id="IPR003500">
    <property type="entry name" value="RpiB_LacA_LacB"/>
</dbReference>
<comment type="pathway">
    <text evidence="2">Carbohydrate degradation; pentose phosphate pathway; D-ribose 5-phosphate from D-ribulose 5-phosphate (non-oxidative stage): step 1/1.</text>
</comment>
<dbReference type="NCBIfam" id="NF004051">
    <property type="entry name" value="PRK05571.1"/>
    <property type="match status" value="1"/>
</dbReference>
<dbReference type="EMBL" id="LCDO01000024">
    <property type="protein sequence ID" value="KKS55611.1"/>
    <property type="molecule type" value="Genomic_DNA"/>
</dbReference>
<dbReference type="PIRSF" id="PIRSF005384">
    <property type="entry name" value="RpiB_LacA_B"/>
    <property type="match status" value="1"/>
</dbReference>
<dbReference type="InterPro" id="IPR036569">
    <property type="entry name" value="RpiB_LacA_LacB_sf"/>
</dbReference>
<name>A0A0G1CAB7_9BACT</name>
<dbReference type="NCBIfam" id="TIGR00689">
    <property type="entry name" value="rpiB_lacA_lacB"/>
    <property type="match status" value="1"/>
</dbReference>
<sequence length="150" mass="16395">MKTFIGSDHAGYNLKEKIKKYLIKSGIDFQDLGAKGLNPKDDYPDFAIAAAKKVAGNPGSLGIIICGTGLGSCIAANKIRGIRAAPAWNPDTAAQAREHLDANVLCLGARVLTLVEVKEILARWLETKFSGEERHLRRIKKITGLEKWPR</sequence>
<evidence type="ECO:0000313" key="10">
    <source>
        <dbReference type="EMBL" id="KKS55611.1"/>
    </source>
</evidence>
<gene>
    <name evidence="10" type="ORF">UV20_C0024G0002</name>
</gene>
<evidence type="ECO:0000256" key="5">
    <source>
        <dbReference type="ARBA" id="ARBA00011959"/>
    </source>
</evidence>
<dbReference type="AlphaFoldDB" id="A0A0G1CAB7"/>
<dbReference type="GO" id="GO:0009052">
    <property type="term" value="P:pentose-phosphate shunt, non-oxidative branch"/>
    <property type="evidence" value="ECO:0007669"/>
    <property type="project" value="TreeGrafter"/>
</dbReference>
<evidence type="ECO:0000313" key="11">
    <source>
        <dbReference type="Proteomes" id="UP000034837"/>
    </source>
</evidence>
<evidence type="ECO:0000256" key="2">
    <source>
        <dbReference type="ARBA" id="ARBA00004988"/>
    </source>
</evidence>
<evidence type="ECO:0000256" key="8">
    <source>
        <dbReference type="ARBA" id="ARBA00032117"/>
    </source>
</evidence>
<dbReference type="InterPro" id="IPR011860">
    <property type="entry name" value="Rib-5-P_Isoase_Actino"/>
</dbReference>
<dbReference type="Pfam" id="PF02502">
    <property type="entry name" value="LacAB_rpiB"/>
    <property type="match status" value="1"/>
</dbReference>
<keyword evidence="7 10" id="KW-0413">Isomerase</keyword>
<accession>A0A0G1CAB7</accession>
<comment type="similarity">
    <text evidence="3">Belongs to the LacAB/RpiB family.</text>
</comment>
<feature type="active site" description="Proton acceptor" evidence="9">
    <location>
        <position position="66"/>
    </location>
</feature>
<evidence type="ECO:0000256" key="1">
    <source>
        <dbReference type="ARBA" id="ARBA00001713"/>
    </source>
</evidence>
<comment type="caution">
    <text evidence="10">The sequence shown here is derived from an EMBL/GenBank/DDBJ whole genome shotgun (WGS) entry which is preliminary data.</text>
</comment>
<dbReference type="PANTHER" id="PTHR30345">
    <property type="entry name" value="RIBOSE-5-PHOSPHATE ISOMERASE B"/>
    <property type="match status" value="1"/>
</dbReference>
<comment type="subunit">
    <text evidence="4">Homodimer.</text>
</comment>
<dbReference type="NCBIfam" id="TIGR02133">
    <property type="entry name" value="RPI_actino"/>
    <property type="match status" value="1"/>
</dbReference>
<protein>
    <recommendedName>
        <fullName evidence="6">Ribose-5-phosphate isomerase B</fullName>
        <ecNumber evidence="5">5.3.1.6</ecNumber>
    </recommendedName>
    <alternativeName>
        <fullName evidence="8">Phosphoriboisomerase B</fullName>
    </alternativeName>
</protein>
<reference evidence="10 11" key="1">
    <citation type="journal article" date="2015" name="Nature">
        <title>rRNA introns, odd ribosomes, and small enigmatic genomes across a large radiation of phyla.</title>
        <authorList>
            <person name="Brown C.T."/>
            <person name="Hug L.A."/>
            <person name="Thomas B.C."/>
            <person name="Sharon I."/>
            <person name="Castelle C.J."/>
            <person name="Singh A."/>
            <person name="Wilkins M.J."/>
            <person name="Williams K.H."/>
            <person name="Banfield J.F."/>
        </authorList>
    </citation>
    <scope>NUCLEOTIDE SEQUENCE [LARGE SCALE GENOMIC DNA]</scope>
</reference>
<evidence type="ECO:0000256" key="4">
    <source>
        <dbReference type="ARBA" id="ARBA00011738"/>
    </source>
</evidence>
<feature type="active site" description="Proton donor" evidence="9">
    <location>
        <position position="99"/>
    </location>
</feature>
<organism evidence="10 11">
    <name type="scientific">Candidatus Magasanikbacteria bacterium GW2011_GWA2_42_32</name>
    <dbReference type="NCBI Taxonomy" id="1619039"/>
    <lineage>
        <taxon>Bacteria</taxon>
        <taxon>Candidatus Magasanikiibacteriota</taxon>
    </lineage>
</organism>
<dbReference type="Proteomes" id="UP000034837">
    <property type="component" value="Unassembled WGS sequence"/>
</dbReference>
<proteinExistence type="inferred from homology"/>
<evidence type="ECO:0000256" key="6">
    <source>
        <dbReference type="ARBA" id="ARBA00014007"/>
    </source>
</evidence>
<dbReference type="SUPFAM" id="SSF89623">
    <property type="entry name" value="Ribose/Galactose isomerase RpiB/AlsB"/>
    <property type="match status" value="1"/>
</dbReference>
<dbReference type="PANTHER" id="PTHR30345:SF0">
    <property type="entry name" value="DNA DAMAGE-REPAIR_TOLERATION PROTEIN DRT102"/>
    <property type="match status" value="1"/>
</dbReference>
<evidence type="ECO:0000256" key="3">
    <source>
        <dbReference type="ARBA" id="ARBA00008754"/>
    </source>
</evidence>